<feature type="active site" description="Glycyl thioester intermediate" evidence="7">
    <location>
        <position position="617"/>
    </location>
</feature>
<evidence type="ECO:0000256" key="6">
    <source>
        <dbReference type="ARBA" id="ARBA00022840"/>
    </source>
</evidence>
<dbReference type="InterPro" id="IPR056884">
    <property type="entry name" value="NPHP3-like_N"/>
</dbReference>
<dbReference type="InterPro" id="IPR023313">
    <property type="entry name" value="UBQ-conjugating_AS"/>
</dbReference>
<dbReference type="Pfam" id="PF24883">
    <property type="entry name" value="NPHP3_N"/>
    <property type="match status" value="1"/>
</dbReference>
<dbReference type="SUPFAM" id="SSF52540">
    <property type="entry name" value="P-loop containing nucleoside triphosphate hydrolases"/>
    <property type="match status" value="1"/>
</dbReference>
<keyword evidence="5" id="KW-0833">Ubl conjugation pathway</keyword>
<reference evidence="11 12" key="1">
    <citation type="submission" date="2015-07" db="EMBL/GenBank/DDBJ databases">
        <authorList>
            <person name="Noorani M."/>
        </authorList>
    </citation>
    <scope>NUCLEOTIDE SEQUENCE [LARGE SCALE GENOMIC DNA]</scope>
    <source>
        <strain evidence="11">BBA 69670</strain>
    </source>
</reference>
<proteinExistence type="predicted"/>
<gene>
    <name evidence="11" type="ORF">RSOLAG22IIIB_05931</name>
</gene>
<feature type="compositionally biased region" description="Polar residues" evidence="9">
    <location>
        <begin position="696"/>
        <end position="707"/>
    </location>
</feature>
<sequence>MAPQEPKNYGRGALGKLKASFQVVSTTAGTFSPLKAAINELANALDLVEDIAENQESYEELRSELQSTVDSLGPYMDKLDAEARKSSVERIIKSINEQIVQIKKQQEKGKTKQVLGIRENREDLTKRYRQIATLLRQLQSDINLRIWDNTYKQYSEIKLKGLSPVSHAAYNSWYSTVIKRRGCTPGTREPVLKTLREWAQDPHAAKIFWMNGMLGVGKTTIAYSLCEWLENEKQLGASFFCSHSSDDCRSLNGVVPTIAYQLARYSPAFQSALFHALEDDPDAPMRNISTQFEKIIVQPVARVQTALPEGIVVVIDALDECDDRGVPLFELLLRHAVNMPMKFFITSRPESMIRRRILSCQERVAPSMHLDDIEASLVEEDVNTYLAEELGNMPQSPTEVQLRQLAKQSGGLFICASLLPLYINPPTSYVNSSTRLQTILSLEVNLWNGTGPQKLCAPLDLLYHRALDRAFDNMLELEELQNVQDVLWAVICGKKPIRSIQYCMFQKEGGLSLPSIYRSPVSYSASPGQVSPAAFRKLVKEIQQLRAEPLEDIRVVPSEENMLDVVGIVAGPEGTPYAGGYYHIHFSFPATFPASPPSARMLTKIFHPNVSRSGEICVNTLKKDWKPTYGLGHVLVTIKCLLIVPNAESALDEEAGKLLLEDWDEFCARAKMWCSVHATPKVPPVEFQTPAAGKSENATSDEPASSKSKLEVESTPVVQQSPLQPSAAENAACVVPEQIPVKPSLDKSATGTENGGAGTGTGVVKTTAKRVATGGVEKKKKALKRL</sequence>
<dbReference type="InterPro" id="IPR016135">
    <property type="entry name" value="UBQ-conjugating_enzyme/RWD"/>
</dbReference>
<evidence type="ECO:0000256" key="3">
    <source>
        <dbReference type="ARBA" id="ARBA00022737"/>
    </source>
</evidence>
<dbReference type="GO" id="GO:0061631">
    <property type="term" value="F:ubiquitin conjugating enzyme activity"/>
    <property type="evidence" value="ECO:0007669"/>
    <property type="project" value="UniProtKB-EC"/>
</dbReference>
<dbReference type="SUPFAM" id="SSF54495">
    <property type="entry name" value="UBC-like"/>
    <property type="match status" value="1"/>
</dbReference>
<feature type="region of interest" description="Disordered" evidence="9">
    <location>
        <begin position="684"/>
        <end position="766"/>
    </location>
</feature>
<evidence type="ECO:0000313" key="11">
    <source>
        <dbReference type="EMBL" id="CUA75533.1"/>
    </source>
</evidence>
<keyword evidence="4" id="KW-0547">Nucleotide-binding</keyword>
<dbReference type="InterPro" id="IPR000608">
    <property type="entry name" value="UBC"/>
</dbReference>
<accession>A0A0K6GAA1</accession>
<dbReference type="Gene3D" id="3.10.110.10">
    <property type="entry name" value="Ubiquitin Conjugating Enzyme"/>
    <property type="match status" value="1"/>
</dbReference>
<evidence type="ECO:0000256" key="7">
    <source>
        <dbReference type="PROSITE-ProRule" id="PRU10133"/>
    </source>
</evidence>
<keyword evidence="2" id="KW-0808">Transferase</keyword>
<dbReference type="Gene3D" id="3.40.50.300">
    <property type="entry name" value="P-loop containing nucleotide triphosphate hydrolases"/>
    <property type="match status" value="1"/>
</dbReference>
<evidence type="ECO:0000256" key="9">
    <source>
        <dbReference type="SAM" id="MobiDB-lite"/>
    </source>
</evidence>
<protein>
    <recommendedName>
        <fullName evidence="1">E2 ubiquitin-conjugating enzyme</fullName>
        <ecNumber evidence="1">2.3.2.23</ecNumber>
    </recommendedName>
</protein>
<feature type="coiled-coil region" evidence="8">
    <location>
        <begin position="34"/>
        <end position="68"/>
    </location>
</feature>
<dbReference type="PANTHER" id="PTHR10039:SF14">
    <property type="entry name" value="NACHT DOMAIN-CONTAINING PROTEIN"/>
    <property type="match status" value="1"/>
</dbReference>
<dbReference type="InterPro" id="IPR027417">
    <property type="entry name" value="P-loop_NTPase"/>
</dbReference>
<keyword evidence="12" id="KW-1185">Reference proteome</keyword>
<dbReference type="PROSITE" id="PS00183">
    <property type="entry name" value="UBC_1"/>
    <property type="match status" value="1"/>
</dbReference>
<dbReference type="SMART" id="SM00212">
    <property type="entry name" value="UBCc"/>
    <property type="match status" value="1"/>
</dbReference>
<dbReference type="AlphaFoldDB" id="A0A0K6GAA1"/>
<evidence type="ECO:0000259" key="10">
    <source>
        <dbReference type="PROSITE" id="PS50127"/>
    </source>
</evidence>
<evidence type="ECO:0000256" key="1">
    <source>
        <dbReference type="ARBA" id="ARBA00012486"/>
    </source>
</evidence>
<keyword evidence="3" id="KW-0677">Repeat</keyword>
<evidence type="ECO:0000256" key="2">
    <source>
        <dbReference type="ARBA" id="ARBA00022679"/>
    </source>
</evidence>
<dbReference type="EC" id="2.3.2.23" evidence="1"/>
<dbReference type="Proteomes" id="UP000044841">
    <property type="component" value="Unassembled WGS sequence"/>
</dbReference>
<feature type="domain" description="UBC core" evidence="10">
    <location>
        <begin position="533"/>
        <end position="679"/>
    </location>
</feature>
<dbReference type="EMBL" id="CYGV01001567">
    <property type="protein sequence ID" value="CUA75533.1"/>
    <property type="molecule type" value="Genomic_DNA"/>
</dbReference>
<dbReference type="GO" id="GO:0005524">
    <property type="term" value="F:ATP binding"/>
    <property type="evidence" value="ECO:0007669"/>
    <property type="project" value="UniProtKB-KW"/>
</dbReference>
<dbReference type="PANTHER" id="PTHR10039">
    <property type="entry name" value="AMELOGENIN"/>
    <property type="match status" value="1"/>
</dbReference>
<name>A0A0K6GAA1_9AGAM</name>
<evidence type="ECO:0000256" key="4">
    <source>
        <dbReference type="ARBA" id="ARBA00022741"/>
    </source>
</evidence>
<evidence type="ECO:0000256" key="8">
    <source>
        <dbReference type="SAM" id="Coils"/>
    </source>
</evidence>
<organism evidence="11 12">
    <name type="scientific">Rhizoctonia solani</name>
    <dbReference type="NCBI Taxonomy" id="456999"/>
    <lineage>
        <taxon>Eukaryota</taxon>
        <taxon>Fungi</taxon>
        <taxon>Dikarya</taxon>
        <taxon>Basidiomycota</taxon>
        <taxon>Agaricomycotina</taxon>
        <taxon>Agaricomycetes</taxon>
        <taxon>Cantharellales</taxon>
        <taxon>Ceratobasidiaceae</taxon>
        <taxon>Rhizoctonia</taxon>
    </lineage>
</organism>
<dbReference type="PROSITE" id="PS50127">
    <property type="entry name" value="UBC_2"/>
    <property type="match status" value="1"/>
</dbReference>
<dbReference type="Pfam" id="PF00179">
    <property type="entry name" value="UQ_con"/>
    <property type="match status" value="1"/>
</dbReference>
<keyword evidence="8" id="KW-0175">Coiled coil</keyword>
<dbReference type="FunFam" id="3.10.110.10:FF:000031">
    <property type="entry name" value="Ubiquitin-conjugating enzyme E2 22"/>
    <property type="match status" value="1"/>
</dbReference>
<keyword evidence="6" id="KW-0067">ATP-binding</keyword>
<evidence type="ECO:0000313" key="12">
    <source>
        <dbReference type="Proteomes" id="UP000044841"/>
    </source>
</evidence>
<evidence type="ECO:0000256" key="5">
    <source>
        <dbReference type="ARBA" id="ARBA00022786"/>
    </source>
</evidence>
<dbReference type="CDD" id="cd23804">
    <property type="entry name" value="UBCc_UBE2S"/>
    <property type="match status" value="1"/>
</dbReference>